<dbReference type="Proteomes" id="UP001515500">
    <property type="component" value="Chromosome 16"/>
</dbReference>
<dbReference type="InterPro" id="IPR026992">
    <property type="entry name" value="DIOX_N"/>
</dbReference>
<dbReference type="SUPFAM" id="SSF51197">
    <property type="entry name" value="Clavaminate synthase-like"/>
    <property type="match status" value="1"/>
</dbReference>
<organism evidence="5 6">
    <name type="scientific">Dioscorea cayennensis subsp. rotundata</name>
    <name type="common">White Guinea yam</name>
    <name type="synonym">Dioscorea rotundata</name>
    <dbReference type="NCBI Taxonomy" id="55577"/>
    <lineage>
        <taxon>Eukaryota</taxon>
        <taxon>Viridiplantae</taxon>
        <taxon>Streptophyta</taxon>
        <taxon>Embryophyta</taxon>
        <taxon>Tracheophyta</taxon>
        <taxon>Spermatophyta</taxon>
        <taxon>Magnoliopsida</taxon>
        <taxon>Liliopsida</taxon>
        <taxon>Dioscoreales</taxon>
        <taxon>Dioscoreaceae</taxon>
        <taxon>Dioscorea</taxon>
    </lineage>
</organism>
<proteinExistence type="predicted"/>
<feature type="domain" description="Non-haem dioxygenase N-terminal" evidence="4">
    <location>
        <begin position="58"/>
        <end position="92"/>
    </location>
</feature>
<dbReference type="Gene3D" id="2.60.120.330">
    <property type="entry name" value="B-lactam Antibiotic, Isopenicillin N Synthase, Chain"/>
    <property type="match status" value="1"/>
</dbReference>
<gene>
    <name evidence="6" type="primary">LOC120279067</name>
</gene>
<evidence type="ECO:0000313" key="5">
    <source>
        <dbReference type="Proteomes" id="UP001515500"/>
    </source>
</evidence>
<dbReference type="InterPro" id="IPR027443">
    <property type="entry name" value="IPNS-like_sf"/>
</dbReference>
<name>A0AB40CP51_DIOCR</name>
<dbReference type="GO" id="GO:0046872">
    <property type="term" value="F:metal ion binding"/>
    <property type="evidence" value="ECO:0007669"/>
    <property type="project" value="UniProtKB-KW"/>
</dbReference>
<evidence type="ECO:0000256" key="1">
    <source>
        <dbReference type="ARBA" id="ARBA00022723"/>
    </source>
</evidence>
<dbReference type="Pfam" id="PF14226">
    <property type="entry name" value="DIOX_N"/>
    <property type="match status" value="1"/>
</dbReference>
<dbReference type="GeneID" id="120279067"/>
<evidence type="ECO:0000259" key="4">
    <source>
        <dbReference type="Pfam" id="PF14226"/>
    </source>
</evidence>
<dbReference type="AlphaFoldDB" id="A0AB40CP51"/>
<dbReference type="GO" id="GO:0016491">
    <property type="term" value="F:oxidoreductase activity"/>
    <property type="evidence" value="ECO:0007669"/>
    <property type="project" value="UniProtKB-KW"/>
</dbReference>
<accession>A0AB40CP51</accession>
<evidence type="ECO:0000313" key="6">
    <source>
        <dbReference type="RefSeq" id="XP_039141855.1"/>
    </source>
</evidence>
<keyword evidence="3" id="KW-0408">Iron</keyword>
<keyword evidence="1" id="KW-0479">Metal-binding</keyword>
<evidence type="ECO:0000256" key="2">
    <source>
        <dbReference type="ARBA" id="ARBA00023002"/>
    </source>
</evidence>
<dbReference type="RefSeq" id="XP_039141855.1">
    <property type="nucleotide sequence ID" value="XM_039285921.1"/>
</dbReference>
<protein>
    <submittedName>
        <fullName evidence="6">S-norcoclaurine synthase 1-like isoform X3</fullName>
    </submittedName>
</protein>
<evidence type="ECO:0000256" key="3">
    <source>
        <dbReference type="ARBA" id="ARBA00023004"/>
    </source>
</evidence>
<keyword evidence="5" id="KW-1185">Reference proteome</keyword>
<keyword evidence="2" id="KW-0560">Oxidoreductase</keyword>
<sequence length="115" mass="12610">MAAAANPYDMPKNIGGSQPVESAQWLAASGDQSRILERYIRPEMKTDPVLHSEEDGEIPVINIGRLVNTQHSQEVVMKLGLACQEWGFFQLQDCIGSVYIGVGESCKHSVGFFGK</sequence>
<reference evidence="6" key="1">
    <citation type="submission" date="2025-08" db="UniProtKB">
        <authorList>
            <consortium name="RefSeq"/>
        </authorList>
    </citation>
    <scope>IDENTIFICATION</scope>
</reference>